<dbReference type="SUPFAM" id="SSF51261">
    <property type="entry name" value="Duplicated hybrid motif"/>
    <property type="match status" value="1"/>
</dbReference>
<dbReference type="AlphaFoldDB" id="A0A1G6TZA4"/>
<dbReference type="STRING" id="265719.SAMN04488509_10251"/>
<feature type="chain" id="PRO_5011449205" evidence="1">
    <location>
        <begin position="19"/>
        <end position="264"/>
    </location>
</feature>
<dbReference type="EMBL" id="FNAG01000002">
    <property type="protein sequence ID" value="SDD33625.1"/>
    <property type="molecule type" value="Genomic_DNA"/>
</dbReference>
<evidence type="ECO:0000256" key="1">
    <source>
        <dbReference type="SAM" id="SignalP"/>
    </source>
</evidence>
<evidence type="ECO:0000313" key="3">
    <source>
        <dbReference type="EMBL" id="SDD33625.1"/>
    </source>
</evidence>
<feature type="domain" description="M23ase beta-sheet core" evidence="2">
    <location>
        <begin position="164"/>
        <end position="259"/>
    </location>
</feature>
<dbReference type="RefSeq" id="WP_091239600.1">
    <property type="nucleotide sequence ID" value="NZ_FNAG01000002.1"/>
</dbReference>
<feature type="signal peptide" evidence="1">
    <location>
        <begin position="1"/>
        <end position="18"/>
    </location>
</feature>
<organism evidence="3 4">
    <name type="scientific">Aquimonas voraii</name>
    <dbReference type="NCBI Taxonomy" id="265719"/>
    <lineage>
        <taxon>Bacteria</taxon>
        <taxon>Pseudomonadati</taxon>
        <taxon>Pseudomonadota</taxon>
        <taxon>Gammaproteobacteria</taxon>
        <taxon>Lysobacterales</taxon>
        <taxon>Lysobacteraceae</taxon>
        <taxon>Aquimonas</taxon>
    </lineage>
</organism>
<protein>
    <submittedName>
        <fullName evidence="3">Peptidase family M23</fullName>
    </submittedName>
</protein>
<accession>A0A1G6TZA4</accession>
<dbReference type="PANTHER" id="PTHR21666">
    <property type="entry name" value="PEPTIDASE-RELATED"/>
    <property type="match status" value="1"/>
</dbReference>
<dbReference type="PANTHER" id="PTHR21666:SF285">
    <property type="entry name" value="M23 FAMILY METALLOPEPTIDASE"/>
    <property type="match status" value="1"/>
</dbReference>
<evidence type="ECO:0000313" key="4">
    <source>
        <dbReference type="Proteomes" id="UP000199603"/>
    </source>
</evidence>
<dbReference type="FunFam" id="2.70.70.10:FF:000019">
    <property type="entry name" value="M23 family peptidase"/>
    <property type="match status" value="1"/>
</dbReference>
<dbReference type="OrthoDB" id="9815245at2"/>
<gene>
    <name evidence="3" type="ORF">SAMN04488509_10251</name>
</gene>
<dbReference type="Gene3D" id="2.70.70.10">
    <property type="entry name" value="Glucose Permease (Domain IIA)"/>
    <property type="match status" value="1"/>
</dbReference>
<dbReference type="Proteomes" id="UP000199603">
    <property type="component" value="Unassembled WGS sequence"/>
</dbReference>
<dbReference type="Pfam" id="PF01551">
    <property type="entry name" value="Peptidase_M23"/>
    <property type="match status" value="1"/>
</dbReference>
<sequence>MRVLLNLLLLLAAPALHAGPIPERLAQGGVAIVQLAPGEHAELDGRTLKVSPEGWLVFGIGREATGALEFVRIDRDGRRHAHRIRIVPRDFRIERVNGLPQRTVTPDPAIAERIAREQAAVGKARERNDDRIDFAAGFLRPIEGGRISGVYGSQRILNGEPRAPHMGLDIAVPTGTPIRAPAAGVVSFVGPDLFLTGGTVLLDHGHGLSSSFLHLSRIDVREGQRVERGETLGAVGATGRASGPHLHWGLNWFETRLDPALLLP</sequence>
<name>A0A1G6TZA4_9GAMM</name>
<keyword evidence="4" id="KW-1185">Reference proteome</keyword>
<dbReference type="CDD" id="cd12797">
    <property type="entry name" value="M23_peptidase"/>
    <property type="match status" value="1"/>
</dbReference>
<dbReference type="InterPro" id="IPR011055">
    <property type="entry name" value="Dup_hybrid_motif"/>
</dbReference>
<dbReference type="InterPro" id="IPR050570">
    <property type="entry name" value="Cell_wall_metabolism_enzyme"/>
</dbReference>
<keyword evidence="1" id="KW-0732">Signal</keyword>
<evidence type="ECO:0000259" key="2">
    <source>
        <dbReference type="Pfam" id="PF01551"/>
    </source>
</evidence>
<proteinExistence type="predicted"/>
<dbReference type="GO" id="GO:0004222">
    <property type="term" value="F:metalloendopeptidase activity"/>
    <property type="evidence" value="ECO:0007669"/>
    <property type="project" value="TreeGrafter"/>
</dbReference>
<reference evidence="3 4" key="1">
    <citation type="submission" date="2016-10" db="EMBL/GenBank/DDBJ databases">
        <authorList>
            <person name="de Groot N.N."/>
        </authorList>
    </citation>
    <scope>NUCLEOTIDE SEQUENCE [LARGE SCALE GENOMIC DNA]</scope>
    <source>
        <strain evidence="3 4">DSM 16957</strain>
    </source>
</reference>
<dbReference type="InterPro" id="IPR016047">
    <property type="entry name" value="M23ase_b-sheet_dom"/>
</dbReference>